<dbReference type="PANTHER" id="PTHR13947">
    <property type="entry name" value="GNAT FAMILY N-ACETYLTRANSFERASE"/>
    <property type="match status" value="1"/>
</dbReference>
<dbReference type="PRINTS" id="PR00598">
    <property type="entry name" value="HTHMARR"/>
</dbReference>
<dbReference type="PROSITE" id="PS50995">
    <property type="entry name" value="HTH_MARR_2"/>
    <property type="match status" value="1"/>
</dbReference>
<evidence type="ECO:0000259" key="2">
    <source>
        <dbReference type="PROSITE" id="PS50995"/>
    </source>
</evidence>
<dbReference type="InterPro" id="IPR016181">
    <property type="entry name" value="Acyl_CoA_acyltransferase"/>
</dbReference>
<dbReference type="SMART" id="SM00347">
    <property type="entry name" value="HTH_MARR"/>
    <property type="match status" value="1"/>
</dbReference>
<dbReference type="InterPro" id="IPR036388">
    <property type="entry name" value="WH-like_DNA-bd_sf"/>
</dbReference>
<dbReference type="InterPro" id="IPR050769">
    <property type="entry name" value="NAT_camello-type"/>
</dbReference>
<dbReference type="Gene3D" id="1.10.10.10">
    <property type="entry name" value="Winged helix-like DNA-binding domain superfamily/Winged helix DNA-binding domain"/>
    <property type="match status" value="1"/>
</dbReference>
<dbReference type="PROSITE" id="PS51186">
    <property type="entry name" value="GNAT"/>
    <property type="match status" value="1"/>
</dbReference>
<dbReference type="Gene3D" id="3.40.630.30">
    <property type="match status" value="1"/>
</dbReference>
<evidence type="ECO:0000259" key="3">
    <source>
        <dbReference type="PROSITE" id="PS51186"/>
    </source>
</evidence>
<name>A0A5J6MRS8_9PROT</name>
<dbReference type="InterPro" id="IPR000182">
    <property type="entry name" value="GNAT_dom"/>
</dbReference>
<dbReference type="InterPro" id="IPR011991">
    <property type="entry name" value="ArsR-like_HTH"/>
</dbReference>
<proteinExistence type="predicted"/>
<accession>A0A5J6MRS8</accession>
<evidence type="ECO:0000313" key="5">
    <source>
        <dbReference type="Proteomes" id="UP000325797"/>
    </source>
</evidence>
<dbReference type="GO" id="GO:0003700">
    <property type="term" value="F:DNA-binding transcription factor activity"/>
    <property type="evidence" value="ECO:0007669"/>
    <property type="project" value="InterPro"/>
</dbReference>
<evidence type="ECO:0000256" key="1">
    <source>
        <dbReference type="ARBA" id="ARBA00022679"/>
    </source>
</evidence>
<dbReference type="PANTHER" id="PTHR13947:SF37">
    <property type="entry name" value="LD18367P"/>
    <property type="match status" value="1"/>
</dbReference>
<dbReference type="CDD" id="cd00090">
    <property type="entry name" value="HTH_ARSR"/>
    <property type="match status" value="1"/>
</dbReference>
<dbReference type="SUPFAM" id="SSF55729">
    <property type="entry name" value="Acyl-CoA N-acyltransferases (Nat)"/>
    <property type="match status" value="1"/>
</dbReference>
<dbReference type="InterPro" id="IPR000835">
    <property type="entry name" value="HTH_MarR-typ"/>
</dbReference>
<feature type="domain" description="HTH marR-type" evidence="2">
    <location>
        <begin position="1"/>
        <end position="142"/>
    </location>
</feature>
<feature type="domain" description="N-acetyltransferase" evidence="3">
    <location>
        <begin position="157"/>
        <end position="313"/>
    </location>
</feature>
<gene>
    <name evidence="4" type="ORF">FRZ61_00480</name>
</gene>
<reference evidence="4 5" key="1">
    <citation type="submission" date="2019-08" db="EMBL/GenBank/DDBJ databases">
        <title>Hyperibacter terrae gen. nov., sp. nov. and Hyperibacter viscosus sp. nov., two new members in the family Rhodospirillaceae isolated from the rhizosphere of Hypericum perforatum.</title>
        <authorList>
            <person name="Noviana Z."/>
        </authorList>
    </citation>
    <scope>NUCLEOTIDE SEQUENCE [LARGE SCALE GENOMIC DNA]</scope>
    <source>
        <strain evidence="4 5">R5959</strain>
    </source>
</reference>
<dbReference type="AlphaFoldDB" id="A0A5J6MRS8"/>
<dbReference type="SUPFAM" id="SSF46785">
    <property type="entry name" value="Winged helix' DNA-binding domain"/>
    <property type="match status" value="1"/>
</dbReference>
<dbReference type="RefSeq" id="WP_151114401.1">
    <property type="nucleotide sequence ID" value="NZ_CP042582.1"/>
</dbReference>
<dbReference type="CDD" id="cd04301">
    <property type="entry name" value="NAT_SF"/>
    <property type="match status" value="1"/>
</dbReference>
<dbReference type="OrthoDB" id="273614at2"/>
<organism evidence="4 5">
    <name type="scientific">Hypericibacter adhaerens</name>
    <dbReference type="NCBI Taxonomy" id="2602016"/>
    <lineage>
        <taxon>Bacteria</taxon>
        <taxon>Pseudomonadati</taxon>
        <taxon>Pseudomonadota</taxon>
        <taxon>Alphaproteobacteria</taxon>
        <taxon>Rhodospirillales</taxon>
        <taxon>Dongiaceae</taxon>
        <taxon>Hypericibacter</taxon>
    </lineage>
</organism>
<dbReference type="GO" id="GO:0008080">
    <property type="term" value="F:N-acetyltransferase activity"/>
    <property type="evidence" value="ECO:0007669"/>
    <property type="project" value="InterPro"/>
</dbReference>
<dbReference type="KEGG" id="hadh:FRZ61_00480"/>
<dbReference type="InterPro" id="IPR036390">
    <property type="entry name" value="WH_DNA-bd_sf"/>
</dbReference>
<dbReference type="Proteomes" id="UP000325797">
    <property type="component" value="Chromosome"/>
</dbReference>
<dbReference type="Pfam" id="PF00583">
    <property type="entry name" value="Acetyltransf_1"/>
    <property type="match status" value="1"/>
</dbReference>
<dbReference type="Pfam" id="PF01047">
    <property type="entry name" value="MarR"/>
    <property type="match status" value="1"/>
</dbReference>
<sequence>MALSADLDRRVQAVRRFNRFYTRKIGVLGEGLLDSPFTLTQARILYELAHRNRPTASDLAEALGLDPGYLSRILRGFEKQGLLSRAASAEDARQRHLSLTAKGRKTFAGLDRVTRRQIAGLLEPLSEPDRGRLETAMRQIESMLDAHDGEAEAAADIVLRPHRPGDMGWVAHRHGALYAAEYGWDGTFEALVAEIVAGFVKNFDPARERCWIAERRGEILGSVFLVQETATIAKLRMLLVEPSARGLGLGRRLVEECLAFARDRGYRRVRLWTNSNLTAARKLYESFGFRLIKSEPHRSFGHDLVGETWELTL</sequence>
<keyword evidence="5" id="KW-1185">Reference proteome</keyword>
<protein>
    <submittedName>
        <fullName evidence="4">GNAT family N-acetyltransferase</fullName>
    </submittedName>
</protein>
<dbReference type="EMBL" id="CP042582">
    <property type="protein sequence ID" value="QEX20134.1"/>
    <property type="molecule type" value="Genomic_DNA"/>
</dbReference>
<evidence type="ECO:0000313" key="4">
    <source>
        <dbReference type="EMBL" id="QEX20134.1"/>
    </source>
</evidence>
<keyword evidence="1 4" id="KW-0808">Transferase</keyword>